<gene>
    <name evidence="1" type="ordered locus">MTR_2g104310</name>
</gene>
<dbReference type="EnsemblPlants" id="AES68199">
    <property type="protein sequence ID" value="AES68199"/>
    <property type="gene ID" value="MTR_2g104310"/>
</dbReference>
<accession>G7IIB2</accession>
<evidence type="ECO:0000313" key="3">
    <source>
        <dbReference type="Proteomes" id="UP000002051"/>
    </source>
</evidence>
<keyword evidence="3" id="KW-1185">Reference proteome</keyword>
<proteinExistence type="predicted"/>
<organism evidence="1 3">
    <name type="scientific">Medicago truncatula</name>
    <name type="common">Barrel medic</name>
    <name type="synonym">Medicago tribuloides</name>
    <dbReference type="NCBI Taxonomy" id="3880"/>
    <lineage>
        <taxon>Eukaryota</taxon>
        <taxon>Viridiplantae</taxon>
        <taxon>Streptophyta</taxon>
        <taxon>Embryophyta</taxon>
        <taxon>Tracheophyta</taxon>
        <taxon>Spermatophyta</taxon>
        <taxon>Magnoliopsida</taxon>
        <taxon>eudicotyledons</taxon>
        <taxon>Gunneridae</taxon>
        <taxon>Pentapetalae</taxon>
        <taxon>rosids</taxon>
        <taxon>fabids</taxon>
        <taxon>Fabales</taxon>
        <taxon>Fabaceae</taxon>
        <taxon>Papilionoideae</taxon>
        <taxon>50 kb inversion clade</taxon>
        <taxon>NPAAA clade</taxon>
        <taxon>Hologalegina</taxon>
        <taxon>IRL clade</taxon>
        <taxon>Trifolieae</taxon>
        <taxon>Medicago</taxon>
    </lineage>
</organism>
<reference evidence="1 3" key="2">
    <citation type="journal article" date="2014" name="BMC Genomics">
        <title>An improved genome release (version Mt4.0) for the model legume Medicago truncatula.</title>
        <authorList>
            <person name="Tang H."/>
            <person name="Krishnakumar V."/>
            <person name="Bidwell S."/>
            <person name="Rosen B."/>
            <person name="Chan A."/>
            <person name="Zhou S."/>
            <person name="Gentzbittel L."/>
            <person name="Childs K.L."/>
            <person name="Yandell M."/>
            <person name="Gundlach H."/>
            <person name="Mayer K.F."/>
            <person name="Schwartz D.C."/>
            <person name="Town C.D."/>
        </authorList>
    </citation>
    <scope>GENOME REANNOTATION</scope>
    <source>
        <strain evidence="2 3">cv. Jemalong A17</strain>
    </source>
</reference>
<name>G7IIB2_MEDTR</name>
<dbReference type="AlphaFoldDB" id="G7IIB2"/>
<evidence type="ECO:0000313" key="2">
    <source>
        <dbReference type="EnsemblPlants" id="AES68199"/>
    </source>
</evidence>
<dbReference type="HOGENOM" id="CLU_2853048_0_0_1"/>
<dbReference type="PaxDb" id="3880-AES68199"/>
<protein>
    <submittedName>
        <fullName evidence="1 2">Uncharacterized protein</fullName>
    </submittedName>
</protein>
<evidence type="ECO:0000313" key="1">
    <source>
        <dbReference type="EMBL" id="AES68199.1"/>
    </source>
</evidence>
<reference evidence="2" key="3">
    <citation type="submission" date="2015-04" db="UniProtKB">
        <authorList>
            <consortium name="EnsemblPlants"/>
        </authorList>
    </citation>
    <scope>IDENTIFICATION</scope>
    <source>
        <strain evidence="2">cv. Jemalong A17</strain>
    </source>
</reference>
<sequence length="65" mass="7337">MIMSVLLRAAVGCYVLIVLDFMKILWRPSIGIIGPKQYLHVKDKHLYSFQESHSEDEVMGASTGI</sequence>
<reference evidence="1 3" key="1">
    <citation type="journal article" date="2011" name="Nature">
        <title>The Medicago genome provides insight into the evolution of rhizobial symbioses.</title>
        <authorList>
            <person name="Young N.D."/>
            <person name="Debelle F."/>
            <person name="Oldroyd G.E."/>
            <person name="Geurts R."/>
            <person name="Cannon S.B."/>
            <person name="Udvardi M.K."/>
            <person name="Benedito V.A."/>
            <person name="Mayer K.F."/>
            <person name="Gouzy J."/>
            <person name="Schoof H."/>
            <person name="Van de Peer Y."/>
            <person name="Proost S."/>
            <person name="Cook D.R."/>
            <person name="Meyers B.C."/>
            <person name="Spannagl M."/>
            <person name="Cheung F."/>
            <person name="De Mita S."/>
            <person name="Krishnakumar V."/>
            <person name="Gundlach H."/>
            <person name="Zhou S."/>
            <person name="Mudge J."/>
            <person name="Bharti A.K."/>
            <person name="Murray J.D."/>
            <person name="Naoumkina M.A."/>
            <person name="Rosen B."/>
            <person name="Silverstein K.A."/>
            <person name="Tang H."/>
            <person name="Rombauts S."/>
            <person name="Zhao P.X."/>
            <person name="Zhou P."/>
            <person name="Barbe V."/>
            <person name="Bardou P."/>
            <person name="Bechner M."/>
            <person name="Bellec A."/>
            <person name="Berger A."/>
            <person name="Berges H."/>
            <person name="Bidwell S."/>
            <person name="Bisseling T."/>
            <person name="Choisne N."/>
            <person name="Couloux A."/>
            <person name="Denny R."/>
            <person name="Deshpande S."/>
            <person name="Dai X."/>
            <person name="Doyle J.J."/>
            <person name="Dudez A.M."/>
            <person name="Farmer A.D."/>
            <person name="Fouteau S."/>
            <person name="Franken C."/>
            <person name="Gibelin C."/>
            <person name="Gish J."/>
            <person name="Goldstein S."/>
            <person name="Gonzalez A.J."/>
            <person name="Green P.J."/>
            <person name="Hallab A."/>
            <person name="Hartog M."/>
            <person name="Hua A."/>
            <person name="Humphray S.J."/>
            <person name="Jeong D.H."/>
            <person name="Jing Y."/>
            <person name="Jocker A."/>
            <person name="Kenton S.M."/>
            <person name="Kim D.J."/>
            <person name="Klee K."/>
            <person name="Lai H."/>
            <person name="Lang C."/>
            <person name="Lin S."/>
            <person name="Macmil S.L."/>
            <person name="Magdelenat G."/>
            <person name="Matthews L."/>
            <person name="McCorrison J."/>
            <person name="Monaghan E.L."/>
            <person name="Mun J.H."/>
            <person name="Najar F.Z."/>
            <person name="Nicholson C."/>
            <person name="Noirot C."/>
            <person name="O'Bleness M."/>
            <person name="Paule C.R."/>
            <person name="Poulain J."/>
            <person name="Prion F."/>
            <person name="Qin B."/>
            <person name="Qu C."/>
            <person name="Retzel E.F."/>
            <person name="Riddle C."/>
            <person name="Sallet E."/>
            <person name="Samain S."/>
            <person name="Samson N."/>
            <person name="Sanders I."/>
            <person name="Saurat O."/>
            <person name="Scarpelli C."/>
            <person name="Schiex T."/>
            <person name="Segurens B."/>
            <person name="Severin A.J."/>
            <person name="Sherrier D.J."/>
            <person name="Shi R."/>
            <person name="Sims S."/>
            <person name="Singer S.R."/>
            <person name="Sinharoy S."/>
            <person name="Sterck L."/>
            <person name="Viollet A."/>
            <person name="Wang B.B."/>
            <person name="Wang K."/>
            <person name="Wang M."/>
            <person name="Wang X."/>
            <person name="Warfsmann J."/>
            <person name="Weissenbach J."/>
            <person name="White D.D."/>
            <person name="White J.D."/>
            <person name="Wiley G.B."/>
            <person name="Wincker P."/>
            <person name="Xing Y."/>
            <person name="Yang L."/>
            <person name="Yao Z."/>
            <person name="Ying F."/>
            <person name="Zhai J."/>
            <person name="Zhou L."/>
            <person name="Zuber A."/>
            <person name="Denarie J."/>
            <person name="Dixon R.A."/>
            <person name="May G.D."/>
            <person name="Schwartz D.C."/>
            <person name="Rogers J."/>
            <person name="Quetier F."/>
            <person name="Town C.D."/>
            <person name="Roe B.A."/>
        </authorList>
    </citation>
    <scope>NUCLEOTIDE SEQUENCE [LARGE SCALE GENOMIC DNA]</scope>
    <source>
        <strain evidence="1">A17</strain>
        <strain evidence="2 3">cv. Jemalong A17</strain>
    </source>
</reference>
<dbReference type="EMBL" id="CM001218">
    <property type="protein sequence ID" value="AES68199.1"/>
    <property type="molecule type" value="Genomic_DNA"/>
</dbReference>
<dbReference type="Proteomes" id="UP000002051">
    <property type="component" value="Chromosome 2"/>
</dbReference>